<evidence type="ECO:0000256" key="10">
    <source>
        <dbReference type="ARBA" id="ARBA00023043"/>
    </source>
</evidence>
<evidence type="ECO:0000256" key="2">
    <source>
        <dbReference type="ARBA" id="ARBA00004613"/>
    </source>
</evidence>
<evidence type="ECO:0000256" key="11">
    <source>
        <dbReference type="ARBA" id="ARBA00023298"/>
    </source>
</evidence>
<dbReference type="EMBL" id="BGPR01000020">
    <property type="protein sequence ID" value="GBL79808.1"/>
    <property type="molecule type" value="Genomic_DNA"/>
</dbReference>
<dbReference type="GO" id="GO:0005576">
    <property type="term" value="C:extracellular region"/>
    <property type="evidence" value="ECO:0007669"/>
    <property type="project" value="UniProtKB-SubCell"/>
</dbReference>
<keyword evidence="8" id="KW-0677">Repeat</keyword>
<dbReference type="GO" id="GO:0090729">
    <property type="term" value="F:toxin activity"/>
    <property type="evidence" value="ECO:0007669"/>
    <property type="project" value="UniProtKB-KW"/>
</dbReference>
<dbReference type="GO" id="GO:0044231">
    <property type="term" value="C:host cell presynaptic membrane"/>
    <property type="evidence" value="ECO:0007669"/>
    <property type="project" value="UniProtKB-KW"/>
</dbReference>
<keyword evidence="6" id="KW-0800">Toxin</keyword>
<keyword evidence="5" id="KW-1052">Target cell membrane</keyword>
<gene>
    <name evidence="13" type="primary">RF_0381_9</name>
    <name evidence="13" type="ORF">AVEN_28882_1</name>
</gene>
<dbReference type="SMART" id="SM00248">
    <property type="entry name" value="ANK"/>
    <property type="match status" value="5"/>
</dbReference>
<keyword evidence="7" id="KW-0528">Neurotoxin</keyword>
<dbReference type="PROSITE" id="PS50297">
    <property type="entry name" value="ANK_REP_REGION"/>
    <property type="match status" value="3"/>
</dbReference>
<feature type="repeat" description="ANK" evidence="12">
    <location>
        <begin position="78"/>
        <end position="110"/>
    </location>
</feature>
<evidence type="ECO:0000313" key="14">
    <source>
        <dbReference type="Proteomes" id="UP000499080"/>
    </source>
</evidence>
<dbReference type="PROSITE" id="PS50088">
    <property type="entry name" value="ANK_REPEAT"/>
    <property type="match status" value="3"/>
</dbReference>
<evidence type="ECO:0000256" key="8">
    <source>
        <dbReference type="ARBA" id="ARBA00022737"/>
    </source>
</evidence>
<keyword evidence="11" id="KW-1053">Target membrane</keyword>
<evidence type="ECO:0000256" key="12">
    <source>
        <dbReference type="PROSITE-ProRule" id="PRU00023"/>
    </source>
</evidence>
<keyword evidence="3" id="KW-0268">Exocytosis</keyword>
<dbReference type="AlphaFoldDB" id="A0A4Y2AJ39"/>
<dbReference type="PANTHER" id="PTHR24171">
    <property type="entry name" value="ANKYRIN REPEAT DOMAIN-CONTAINING PROTEIN 39-RELATED"/>
    <property type="match status" value="1"/>
</dbReference>
<protein>
    <submittedName>
        <fullName evidence="13">Ankyrin repeat protein RF_0381</fullName>
    </submittedName>
</protein>
<name>A0A4Y2AJ39_ARAVE</name>
<dbReference type="GO" id="GO:0006887">
    <property type="term" value="P:exocytosis"/>
    <property type="evidence" value="ECO:0007669"/>
    <property type="project" value="UniProtKB-KW"/>
</dbReference>
<evidence type="ECO:0000256" key="9">
    <source>
        <dbReference type="ARBA" id="ARBA00023028"/>
    </source>
</evidence>
<keyword evidence="14" id="KW-1185">Reference proteome</keyword>
<dbReference type="SUPFAM" id="SSF48403">
    <property type="entry name" value="Ankyrin repeat"/>
    <property type="match status" value="1"/>
</dbReference>
<evidence type="ECO:0000256" key="3">
    <source>
        <dbReference type="ARBA" id="ARBA00022483"/>
    </source>
</evidence>
<evidence type="ECO:0000256" key="5">
    <source>
        <dbReference type="ARBA" id="ARBA00022537"/>
    </source>
</evidence>
<feature type="repeat" description="ANK" evidence="12">
    <location>
        <begin position="43"/>
        <end position="77"/>
    </location>
</feature>
<dbReference type="Pfam" id="PF12796">
    <property type="entry name" value="Ank_2"/>
    <property type="match status" value="2"/>
</dbReference>
<sequence length="401" mass="45929">MNLIPEDADEFNRRSTVFGFRAELEQILDFLNYKENPNLTDFFGTTLLHFAVVDHHDNFDIVEKLIKAGADVNAQNNCKQTPLHLAVLRHNLKVIDTLIAYDADINITELKGNTALHFAIDLLWSRRRQNQQETRSWIVKKLLNCGADPNISNANGETPLMIAVKYGDLDIVKDLLVFGANVLFRNKYSETCLHLLSWCPKPDIAILNELVKRGACVNCCDDVGRTALDVLLELTDKVGFGRQLTESFIKISTLVNWKHKIDFQVTSQNREKIRSLEKFVDACYKEVSRMKSYIYSNGSTLCHFAINGGKVVKIDKSQISIFDEVLNILIKDEFPIYDDLIEAHFDKTFLKEKLFEMNIYVRNTKGEVRLHPYAISDIASYLSGRDLLNLVRAYAKQFIKK</sequence>
<keyword evidence="4" id="KW-0964">Secreted</keyword>
<evidence type="ECO:0000313" key="13">
    <source>
        <dbReference type="EMBL" id="GBL79808.1"/>
    </source>
</evidence>
<accession>A0A4Y2AJ39</accession>
<dbReference type="PANTHER" id="PTHR24171:SF9">
    <property type="entry name" value="ANKYRIN REPEAT DOMAIN-CONTAINING PROTEIN 39"/>
    <property type="match status" value="1"/>
</dbReference>
<evidence type="ECO:0000256" key="7">
    <source>
        <dbReference type="ARBA" id="ARBA00022699"/>
    </source>
</evidence>
<comment type="subcellular location">
    <subcellularLocation>
        <location evidence="2">Secreted</location>
    </subcellularLocation>
    <subcellularLocation>
        <location evidence="1">Target cell membrane</location>
    </subcellularLocation>
</comment>
<feature type="repeat" description="ANK" evidence="12">
    <location>
        <begin position="155"/>
        <end position="187"/>
    </location>
</feature>
<dbReference type="Gene3D" id="1.25.40.20">
    <property type="entry name" value="Ankyrin repeat-containing domain"/>
    <property type="match status" value="2"/>
</dbReference>
<dbReference type="Proteomes" id="UP000499080">
    <property type="component" value="Unassembled WGS sequence"/>
</dbReference>
<dbReference type="OrthoDB" id="6411896at2759"/>
<dbReference type="InterPro" id="IPR002110">
    <property type="entry name" value="Ankyrin_rpt"/>
</dbReference>
<comment type="caution">
    <text evidence="13">The sequence shown here is derived from an EMBL/GenBank/DDBJ whole genome shotgun (WGS) entry which is preliminary data.</text>
</comment>
<reference evidence="13 14" key="1">
    <citation type="journal article" date="2019" name="Sci. Rep.">
        <title>Orb-weaving spider Araneus ventricosus genome elucidates the spidroin gene catalogue.</title>
        <authorList>
            <person name="Kono N."/>
            <person name="Nakamura H."/>
            <person name="Ohtoshi R."/>
            <person name="Moran D.A.P."/>
            <person name="Shinohara A."/>
            <person name="Yoshida Y."/>
            <person name="Fujiwara M."/>
            <person name="Mori M."/>
            <person name="Tomita M."/>
            <person name="Arakawa K."/>
        </authorList>
    </citation>
    <scope>NUCLEOTIDE SEQUENCE [LARGE SCALE GENOMIC DNA]</scope>
</reference>
<keyword evidence="11" id="KW-0472">Membrane</keyword>
<evidence type="ECO:0000256" key="4">
    <source>
        <dbReference type="ARBA" id="ARBA00022525"/>
    </source>
</evidence>
<keyword evidence="9" id="KW-0638">Presynaptic neurotoxin</keyword>
<proteinExistence type="predicted"/>
<dbReference type="GO" id="GO:0044218">
    <property type="term" value="C:other organism cell membrane"/>
    <property type="evidence" value="ECO:0007669"/>
    <property type="project" value="UniProtKB-KW"/>
</dbReference>
<organism evidence="13 14">
    <name type="scientific">Araneus ventricosus</name>
    <name type="common">Orbweaver spider</name>
    <name type="synonym">Epeira ventricosa</name>
    <dbReference type="NCBI Taxonomy" id="182803"/>
    <lineage>
        <taxon>Eukaryota</taxon>
        <taxon>Metazoa</taxon>
        <taxon>Ecdysozoa</taxon>
        <taxon>Arthropoda</taxon>
        <taxon>Chelicerata</taxon>
        <taxon>Arachnida</taxon>
        <taxon>Araneae</taxon>
        <taxon>Araneomorphae</taxon>
        <taxon>Entelegynae</taxon>
        <taxon>Araneoidea</taxon>
        <taxon>Araneidae</taxon>
        <taxon>Araneus</taxon>
    </lineage>
</organism>
<dbReference type="InterPro" id="IPR036770">
    <property type="entry name" value="Ankyrin_rpt-contain_sf"/>
</dbReference>
<evidence type="ECO:0000256" key="6">
    <source>
        <dbReference type="ARBA" id="ARBA00022656"/>
    </source>
</evidence>
<keyword evidence="10 12" id="KW-0040">ANK repeat</keyword>
<evidence type="ECO:0000256" key="1">
    <source>
        <dbReference type="ARBA" id="ARBA00004175"/>
    </source>
</evidence>